<dbReference type="RefSeq" id="XP_031080257.1">
    <property type="nucleotide sequence ID" value="XM_031230085.1"/>
</dbReference>
<keyword evidence="2" id="KW-1185">Reference proteome</keyword>
<proteinExistence type="predicted"/>
<dbReference type="VEuPathDB" id="FungiDB:FPRO_04561"/>
<dbReference type="GeneID" id="42049445"/>
<evidence type="ECO:0000313" key="2">
    <source>
        <dbReference type="Proteomes" id="UP000183971"/>
    </source>
</evidence>
<dbReference type="Proteomes" id="UP000183971">
    <property type="component" value="Unassembled WGS sequence"/>
</dbReference>
<dbReference type="EMBL" id="FJOF01000004">
    <property type="protein sequence ID" value="CZR39664.1"/>
    <property type="molecule type" value="Genomic_DNA"/>
</dbReference>
<name>A0A1L7VH03_FUSPR</name>
<comment type="caution">
    <text evidence="1">The sequence shown here is derived from an EMBL/GenBank/DDBJ whole genome shotgun (WGS) entry which is preliminary data.</text>
</comment>
<sequence length="83" mass="9386">MAYDGVETMSVLGIPRAGLGSSDWFLLLSPVKSSPLREKAFRRGCWTTEEPPLERPCALSRPLLIRRPNMKFMATRIHVRSEA</sequence>
<protein>
    <submittedName>
        <fullName evidence="1">Uncharacterized protein</fullName>
    </submittedName>
</protein>
<accession>A0A1L7VH03</accession>
<gene>
    <name evidence="1" type="ORF">FPRO_04561</name>
</gene>
<organism evidence="1 2">
    <name type="scientific">Fusarium proliferatum (strain ET1)</name>
    <name type="common">Orchid endophyte fungus</name>
    <dbReference type="NCBI Taxonomy" id="1227346"/>
    <lineage>
        <taxon>Eukaryota</taxon>
        <taxon>Fungi</taxon>
        <taxon>Dikarya</taxon>
        <taxon>Ascomycota</taxon>
        <taxon>Pezizomycotina</taxon>
        <taxon>Sordariomycetes</taxon>
        <taxon>Hypocreomycetidae</taxon>
        <taxon>Hypocreales</taxon>
        <taxon>Nectriaceae</taxon>
        <taxon>Fusarium</taxon>
        <taxon>Fusarium fujikuroi species complex</taxon>
    </lineage>
</organism>
<dbReference type="AlphaFoldDB" id="A0A1L7VH03"/>
<evidence type="ECO:0000313" key="1">
    <source>
        <dbReference type="EMBL" id="CZR39664.1"/>
    </source>
</evidence>
<reference evidence="2" key="1">
    <citation type="journal article" date="2016" name="Genome Biol. Evol.">
        <title>Comparative 'omics' of the Fusarium fujikuroi species complex highlights differences in genetic potential and metabolite synthesis.</title>
        <authorList>
            <person name="Niehaus E.-M."/>
            <person name="Muensterkoetter M."/>
            <person name="Proctor R.H."/>
            <person name="Brown D.W."/>
            <person name="Sharon A."/>
            <person name="Idan Y."/>
            <person name="Oren-Young L."/>
            <person name="Sieber C.M."/>
            <person name="Novak O."/>
            <person name="Pencik A."/>
            <person name="Tarkowska D."/>
            <person name="Hromadova K."/>
            <person name="Freeman S."/>
            <person name="Maymon M."/>
            <person name="Elazar M."/>
            <person name="Youssef S.A."/>
            <person name="El-Shabrawy E.S.M."/>
            <person name="Shalaby A.B.A."/>
            <person name="Houterman P."/>
            <person name="Brock N.L."/>
            <person name="Burkhardt I."/>
            <person name="Tsavkelova E.A."/>
            <person name="Dickschat J.S."/>
            <person name="Galuszka P."/>
            <person name="Gueldener U."/>
            <person name="Tudzynski B."/>
        </authorList>
    </citation>
    <scope>NUCLEOTIDE SEQUENCE [LARGE SCALE GENOMIC DNA]</scope>
    <source>
        <strain evidence="2">ET1</strain>
    </source>
</reference>